<evidence type="ECO:0000256" key="3">
    <source>
        <dbReference type="ARBA" id="ARBA00022475"/>
    </source>
</evidence>
<evidence type="ECO:0000256" key="6">
    <source>
        <dbReference type="ARBA" id="ARBA00022692"/>
    </source>
</evidence>
<keyword evidence="10" id="KW-1133">Transmembrane helix</keyword>
<keyword evidence="7" id="KW-0547">Nucleotide-binding</keyword>
<dbReference type="Gene3D" id="1.10.510.10">
    <property type="entry name" value="Transferase(Phosphotransferase) domain 1"/>
    <property type="match status" value="1"/>
</dbReference>
<keyword evidence="8 16" id="KW-0418">Kinase</keyword>
<keyword evidence="9" id="KW-0067">ATP-binding</keyword>
<feature type="region of interest" description="Disordered" evidence="14">
    <location>
        <begin position="298"/>
        <end position="320"/>
    </location>
</feature>
<dbReference type="InterPro" id="IPR026954">
    <property type="entry name" value="PknH-like_Extracell"/>
</dbReference>
<evidence type="ECO:0000256" key="4">
    <source>
        <dbReference type="ARBA" id="ARBA00022527"/>
    </source>
</evidence>
<evidence type="ECO:0000256" key="9">
    <source>
        <dbReference type="ARBA" id="ARBA00022840"/>
    </source>
</evidence>
<dbReference type="Proteomes" id="UP001190465">
    <property type="component" value="Chromosome"/>
</dbReference>
<evidence type="ECO:0000256" key="12">
    <source>
        <dbReference type="ARBA" id="ARBA00047899"/>
    </source>
</evidence>
<dbReference type="Pfam" id="PF00069">
    <property type="entry name" value="Pkinase"/>
    <property type="match status" value="1"/>
</dbReference>
<dbReference type="PROSITE" id="PS50011">
    <property type="entry name" value="PROTEIN_KINASE_DOM"/>
    <property type="match status" value="1"/>
</dbReference>
<evidence type="ECO:0000256" key="11">
    <source>
        <dbReference type="ARBA" id="ARBA00023136"/>
    </source>
</evidence>
<organism evidence="16 17">
    <name type="scientific">[Mycobacterium] burgundiense</name>
    <dbReference type="NCBI Taxonomy" id="3064286"/>
    <lineage>
        <taxon>Bacteria</taxon>
        <taxon>Bacillati</taxon>
        <taxon>Actinomycetota</taxon>
        <taxon>Actinomycetes</taxon>
        <taxon>Mycobacteriales</taxon>
        <taxon>Mycobacteriaceae</taxon>
        <taxon>Mycolicibacterium</taxon>
    </lineage>
</organism>
<dbReference type="PANTHER" id="PTHR43289:SF6">
    <property type="entry name" value="SERINE_THREONINE-PROTEIN KINASE NEKL-3"/>
    <property type="match status" value="1"/>
</dbReference>
<keyword evidence="4" id="KW-0723">Serine/threonine-protein kinase</keyword>
<evidence type="ECO:0000256" key="1">
    <source>
        <dbReference type="ARBA" id="ARBA00004162"/>
    </source>
</evidence>
<dbReference type="EMBL" id="OY726397">
    <property type="protein sequence ID" value="CAJ1501155.1"/>
    <property type="molecule type" value="Genomic_DNA"/>
</dbReference>
<comment type="subcellular location">
    <subcellularLocation>
        <location evidence="1">Cell membrane</location>
        <topology evidence="1">Single-pass membrane protein</topology>
    </subcellularLocation>
</comment>
<dbReference type="EC" id="2.7.11.1" evidence="2"/>
<evidence type="ECO:0000256" key="14">
    <source>
        <dbReference type="SAM" id="MobiDB-lite"/>
    </source>
</evidence>
<dbReference type="Gene3D" id="3.30.200.20">
    <property type="entry name" value="Phosphorylase Kinase, domain 1"/>
    <property type="match status" value="1"/>
</dbReference>
<accession>A0ABN9N9W9</accession>
<gene>
    <name evidence="16" type="ORF">MU0053_001855</name>
</gene>
<proteinExistence type="predicted"/>
<evidence type="ECO:0000256" key="5">
    <source>
        <dbReference type="ARBA" id="ARBA00022679"/>
    </source>
</evidence>
<keyword evidence="3" id="KW-1003">Cell membrane</keyword>
<dbReference type="RefSeq" id="WP_308482051.1">
    <property type="nucleotide sequence ID" value="NZ_OY726397.1"/>
</dbReference>
<evidence type="ECO:0000256" key="8">
    <source>
        <dbReference type="ARBA" id="ARBA00022777"/>
    </source>
</evidence>
<dbReference type="InterPro" id="IPR008271">
    <property type="entry name" value="Ser/Thr_kinase_AS"/>
</dbReference>
<reference evidence="16 17" key="1">
    <citation type="submission" date="2023-08" db="EMBL/GenBank/DDBJ databases">
        <authorList>
            <person name="Folkvardsen B D."/>
            <person name="Norman A."/>
        </authorList>
    </citation>
    <scope>NUCLEOTIDE SEQUENCE [LARGE SCALE GENOMIC DNA]</scope>
    <source>
        <strain evidence="16 17">Mu0053</strain>
    </source>
</reference>
<evidence type="ECO:0000256" key="2">
    <source>
        <dbReference type="ARBA" id="ARBA00012513"/>
    </source>
</evidence>
<feature type="domain" description="Protein kinase" evidence="15">
    <location>
        <begin position="12"/>
        <end position="276"/>
    </location>
</feature>
<name>A0ABN9N9W9_9MYCO</name>
<comment type="catalytic activity">
    <reaction evidence="13">
        <text>L-seryl-[protein] + ATP = O-phospho-L-seryl-[protein] + ADP + H(+)</text>
        <dbReference type="Rhea" id="RHEA:17989"/>
        <dbReference type="Rhea" id="RHEA-COMP:9863"/>
        <dbReference type="Rhea" id="RHEA-COMP:11604"/>
        <dbReference type="ChEBI" id="CHEBI:15378"/>
        <dbReference type="ChEBI" id="CHEBI:29999"/>
        <dbReference type="ChEBI" id="CHEBI:30616"/>
        <dbReference type="ChEBI" id="CHEBI:83421"/>
        <dbReference type="ChEBI" id="CHEBI:456216"/>
        <dbReference type="EC" id="2.7.11.1"/>
    </reaction>
</comment>
<dbReference type="Gene3D" id="3.40.1000.70">
    <property type="entry name" value="PknH-like extracellular domain"/>
    <property type="match status" value="1"/>
</dbReference>
<protein>
    <recommendedName>
        <fullName evidence="2">non-specific serine/threonine protein kinase</fullName>
        <ecNumber evidence="2">2.7.11.1</ecNumber>
    </recommendedName>
</protein>
<dbReference type="InterPro" id="IPR038232">
    <property type="entry name" value="PknH-like_Extracell_sf"/>
</dbReference>
<keyword evidence="6" id="KW-0812">Transmembrane</keyword>
<dbReference type="SUPFAM" id="SSF56112">
    <property type="entry name" value="Protein kinase-like (PK-like)"/>
    <property type="match status" value="1"/>
</dbReference>
<dbReference type="PANTHER" id="PTHR43289">
    <property type="entry name" value="MITOGEN-ACTIVATED PROTEIN KINASE KINASE KINASE 20-RELATED"/>
    <property type="match status" value="1"/>
</dbReference>
<keyword evidence="11" id="KW-0472">Membrane</keyword>
<keyword evidence="5" id="KW-0808">Transferase</keyword>
<evidence type="ECO:0000256" key="7">
    <source>
        <dbReference type="ARBA" id="ARBA00022741"/>
    </source>
</evidence>
<dbReference type="GO" id="GO:0016301">
    <property type="term" value="F:kinase activity"/>
    <property type="evidence" value="ECO:0007669"/>
    <property type="project" value="UniProtKB-KW"/>
</dbReference>
<comment type="catalytic activity">
    <reaction evidence="12">
        <text>L-threonyl-[protein] + ATP = O-phospho-L-threonyl-[protein] + ADP + H(+)</text>
        <dbReference type="Rhea" id="RHEA:46608"/>
        <dbReference type="Rhea" id="RHEA-COMP:11060"/>
        <dbReference type="Rhea" id="RHEA-COMP:11605"/>
        <dbReference type="ChEBI" id="CHEBI:15378"/>
        <dbReference type="ChEBI" id="CHEBI:30013"/>
        <dbReference type="ChEBI" id="CHEBI:30616"/>
        <dbReference type="ChEBI" id="CHEBI:61977"/>
        <dbReference type="ChEBI" id="CHEBI:456216"/>
        <dbReference type="EC" id="2.7.11.1"/>
    </reaction>
</comment>
<dbReference type="CDD" id="cd14014">
    <property type="entry name" value="STKc_PknB_like"/>
    <property type="match status" value="1"/>
</dbReference>
<keyword evidence="17" id="KW-1185">Reference proteome</keyword>
<dbReference type="SMART" id="SM00220">
    <property type="entry name" value="S_TKc"/>
    <property type="match status" value="1"/>
</dbReference>
<dbReference type="InterPro" id="IPR011009">
    <property type="entry name" value="Kinase-like_dom_sf"/>
</dbReference>
<dbReference type="Pfam" id="PF14032">
    <property type="entry name" value="PknH_C"/>
    <property type="match status" value="1"/>
</dbReference>
<evidence type="ECO:0000256" key="13">
    <source>
        <dbReference type="ARBA" id="ARBA00048679"/>
    </source>
</evidence>
<evidence type="ECO:0000313" key="17">
    <source>
        <dbReference type="Proteomes" id="UP001190465"/>
    </source>
</evidence>
<evidence type="ECO:0000259" key="15">
    <source>
        <dbReference type="PROSITE" id="PS50011"/>
    </source>
</evidence>
<sequence>MSLADGQVFAGYRILRNLGSGGMGEVYLAEHPRLPRRDALKLLRADVSADRDYRARSAREADLASTLWHPHVVGVHDRGEVDGRLWISMDFVDGPNAAELLSDRYPSGMPVDTVVAIITAVASALDYAHKQGLLHRDVKPANIMLTHVDDDDEQRILLADFGIARDADDISGLTSTNMAVGTVAYAAPEQLMGDDIDGRADQYALAASAYHLLTGVPLFQHSNPAVVISRHLNAPPPTLAETRSELAPLDRVLAKALAKKPEDRYPRCGDFAQALAGQDSTQLAPIATLATQPAPVLARTTPATPAPPRASKPSSVPPVRGSRRNWIVSVGAATAFLVAAAVAALAWQPWTDRDASVAAPPTKSSVSATKIPLVPVTTTPLPPPPPAVFPASRIDSVLLTPAEITSTTGGAFEGYPSGPVEVINSTLGTADNTHAIDPPSCAGVIFGAEQQVYADTGYEAIRNQILGKSVSAIDGLVEQTVAVFPTAEEAQAVLVSSTAQWRTCANGHPLEYSSDASVSHDAGYEKGWGWYLSGLVVGDELMTMYMTSVDNLNGNAPACQLALGVRENAVVKVKTCLDTGTNPQLPDPSLSGDYAERLAIVMLDRIVT</sequence>
<dbReference type="PROSITE" id="PS00108">
    <property type="entry name" value="PROTEIN_KINASE_ST"/>
    <property type="match status" value="1"/>
</dbReference>
<feature type="compositionally biased region" description="Low complexity" evidence="14">
    <location>
        <begin position="311"/>
        <end position="320"/>
    </location>
</feature>
<evidence type="ECO:0000313" key="16">
    <source>
        <dbReference type="EMBL" id="CAJ1501155.1"/>
    </source>
</evidence>
<evidence type="ECO:0000256" key="10">
    <source>
        <dbReference type="ARBA" id="ARBA00022989"/>
    </source>
</evidence>
<dbReference type="InterPro" id="IPR000719">
    <property type="entry name" value="Prot_kinase_dom"/>
</dbReference>